<dbReference type="InterPro" id="IPR056792">
    <property type="entry name" value="PRC_RimM"/>
</dbReference>
<dbReference type="GO" id="GO:0042274">
    <property type="term" value="P:ribosomal small subunit biogenesis"/>
    <property type="evidence" value="ECO:0007669"/>
    <property type="project" value="UniProtKB-UniRule"/>
</dbReference>
<protein>
    <recommendedName>
        <fullName evidence="5">Ribosome maturation factor RimM</fullName>
    </recommendedName>
</protein>
<comment type="function">
    <text evidence="5">An accessory protein needed during the final step in the assembly of 30S ribosomal subunit, possibly for assembly of the head region. Essential for efficient processing of 16S rRNA. May be needed both before and after RbfA during the maturation of 16S rRNA. It has affinity for free ribosomal 30S subunits but not for 70S ribosomes.</text>
</comment>
<sequence length="184" mass="20382">MKVEDCFEFGYVAKIHGYKGEVVLVLDVDNPPAYKNLDSLFIQLKGKLVPYFVDEMRLQGDKATVKLEDVDSQEAAQALVGNALFLPLNRLPQLAEGQFYYHDIIGYRLVDAALGPLGEVTDVYELPQQAVIAMNYQGKEVLVPITDEIVGKADHARKELAVALPEGLLDIYLDESPGTPDDED</sequence>
<dbReference type="GO" id="GO:0005737">
    <property type="term" value="C:cytoplasm"/>
    <property type="evidence" value="ECO:0007669"/>
    <property type="project" value="UniProtKB-SubCell"/>
</dbReference>
<comment type="subcellular location">
    <subcellularLocation>
        <location evidence="5">Cytoplasm</location>
    </subcellularLocation>
</comment>
<dbReference type="PANTHER" id="PTHR33692:SF1">
    <property type="entry name" value="RIBOSOME MATURATION FACTOR RIMM"/>
    <property type="match status" value="1"/>
</dbReference>
<gene>
    <name evidence="5" type="primary">rimM</name>
    <name evidence="8" type="ORF">AVDCRST_MAG56-1590</name>
</gene>
<evidence type="ECO:0000256" key="3">
    <source>
        <dbReference type="ARBA" id="ARBA00022552"/>
    </source>
</evidence>
<dbReference type="Gene3D" id="2.40.30.60">
    <property type="entry name" value="RimM"/>
    <property type="match status" value="1"/>
</dbReference>
<dbReference type="InterPro" id="IPR002676">
    <property type="entry name" value="RimM_N"/>
</dbReference>
<dbReference type="Gene3D" id="2.30.30.240">
    <property type="entry name" value="PRC-barrel domain"/>
    <property type="match status" value="1"/>
</dbReference>
<evidence type="ECO:0000256" key="2">
    <source>
        <dbReference type="ARBA" id="ARBA00022517"/>
    </source>
</evidence>
<evidence type="ECO:0000256" key="1">
    <source>
        <dbReference type="ARBA" id="ARBA00022490"/>
    </source>
</evidence>
<dbReference type="InterPro" id="IPR011961">
    <property type="entry name" value="RimM"/>
</dbReference>
<dbReference type="GO" id="GO:0006364">
    <property type="term" value="P:rRNA processing"/>
    <property type="evidence" value="ECO:0007669"/>
    <property type="project" value="UniProtKB-UniRule"/>
</dbReference>
<dbReference type="HAMAP" id="MF_00014">
    <property type="entry name" value="Ribosome_mat_RimM"/>
    <property type="match status" value="1"/>
</dbReference>
<dbReference type="Pfam" id="PF24986">
    <property type="entry name" value="PRC_RimM"/>
    <property type="match status" value="1"/>
</dbReference>
<dbReference type="NCBIfam" id="TIGR02273">
    <property type="entry name" value="16S_RimM"/>
    <property type="match status" value="1"/>
</dbReference>
<dbReference type="SUPFAM" id="SSF50447">
    <property type="entry name" value="Translation proteins"/>
    <property type="match status" value="1"/>
</dbReference>
<comment type="similarity">
    <text evidence="5">Belongs to the RimM family.</text>
</comment>
<evidence type="ECO:0000259" key="7">
    <source>
        <dbReference type="Pfam" id="PF24986"/>
    </source>
</evidence>
<keyword evidence="3 5" id="KW-0698">rRNA processing</keyword>
<dbReference type="PANTHER" id="PTHR33692">
    <property type="entry name" value="RIBOSOME MATURATION FACTOR RIMM"/>
    <property type="match status" value="1"/>
</dbReference>
<dbReference type="InterPro" id="IPR009000">
    <property type="entry name" value="Transl_B-barrel_sf"/>
</dbReference>
<evidence type="ECO:0000259" key="6">
    <source>
        <dbReference type="Pfam" id="PF01782"/>
    </source>
</evidence>
<feature type="domain" description="RimM N-terminal" evidence="6">
    <location>
        <begin position="10"/>
        <end position="87"/>
    </location>
</feature>
<name>A0A6J4I3Z9_9SPHI</name>
<dbReference type="GO" id="GO:0043022">
    <property type="term" value="F:ribosome binding"/>
    <property type="evidence" value="ECO:0007669"/>
    <property type="project" value="InterPro"/>
</dbReference>
<dbReference type="SUPFAM" id="SSF50346">
    <property type="entry name" value="PRC-barrel domain"/>
    <property type="match status" value="1"/>
</dbReference>
<reference evidence="8" key="1">
    <citation type="submission" date="2020-02" db="EMBL/GenBank/DDBJ databases">
        <authorList>
            <person name="Meier V. D."/>
        </authorList>
    </citation>
    <scope>NUCLEOTIDE SEQUENCE</scope>
    <source>
        <strain evidence="8">AVDCRST_MAG56</strain>
    </source>
</reference>
<keyword evidence="1 5" id="KW-0963">Cytoplasm</keyword>
<dbReference type="AlphaFoldDB" id="A0A6J4I3Z9"/>
<proteinExistence type="inferred from homology"/>
<dbReference type="InterPro" id="IPR011033">
    <property type="entry name" value="PRC_barrel-like_sf"/>
</dbReference>
<comment type="subunit">
    <text evidence="5">Binds ribosomal protein uS19.</text>
</comment>
<keyword evidence="4 5" id="KW-0143">Chaperone</keyword>
<evidence type="ECO:0000313" key="8">
    <source>
        <dbReference type="EMBL" id="CAA9239635.1"/>
    </source>
</evidence>
<dbReference type="InterPro" id="IPR036976">
    <property type="entry name" value="RimM_N_sf"/>
</dbReference>
<evidence type="ECO:0000256" key="4">
    <source>
        <dbReference type="ARBA" id="ARBA00023186"/>
    </source>
</evidence>
<keyword evidence="2 5" id="KW-0690">Ribosome biogenesis</keyword>
<evidence type="ECO:0000256" key="5">
    <source>
        <dbReference type="HAMAP-Rule" id="MF_00014"/>
    </source>
</evidence>
<dbReference type="GO" id="GO:0005840">
    <property type="term" value="C:ribosome"/>
    <property type="evidence" value="ECO:0007669"/>
    <property type="project" value="InterPro"/>
</dbReference>
<feature type="domain" description="Ribosome maturation factor RimM PRC barrel" evidence="7">
    <location>
        <begin position="101"/>
        <end position="168"/>
    </location>
</feature>
<organism evidence="8">
    <name type="scientific">uncultured Cytophagales bacterium</name>
    <dbReference type="NCBI Taxonomy" id="158755"/>
    <lineage>
        <taxon>Bacteria</taxon>
        <taxon>Pseudomonadati</taxon>
        <taxon>Bacteroidota</taxon>
        <taxon>Sphingobacteriia</taxon>
        <taxon>Sphingobacteriales</taxon>
        <taxon>environmental samples</taxon>
    </lineage>
</organism>
<dbReference type="Pfam" id="PF01782">
    <property type="entry name" value="RimM"/>
    <property type="match status" value="1"/>
</dbReference>
<comment type="domain">
    <text evidence="5">The PRC barrel domain binds ribosomal protein uS19.</text>
</comment>
<accession>A0A6J4I3Z9</accession>
<dbReference type="EMBL" id="CADCTQ010000127">
    <property type="protein sequence ID" value="CAA9239635.1"/>
    <property type="molecule type" value="Genomic_DNA"/>
</dbReference>